<dbReference type="KEGG" id="lrs:PX52LOC_02810"/>
<dbReference type="EMBL" id="CP042425">
    <property type="protein sequence ID" value="QEL15874.1"/>
    <property type="molecule type" value="Genomic_DNA"/>
</dbReference>
<dbReference type="AlphaFoldDB" id="A0A5C1AFF5"/>
<accession>A0A5C1AFF5</accession>
<dbReference type="RefSeq" id="WP_149110647.1">
    <property type="nucleotide sequence ID" value="NZ_CP042425.1"/>
</dbReference>
<gene>
    <name evidence="1" type="ORF">PX52LOC_02810</name>
</gene>
<evidence type="ECO:0000313" key="2">
    <source>
        <dbReference type="Proteomes" id="UP000324974"/>
    </source>
</evidence>
<organism evidence="1 2">
    <name type="scientific">Limnoglobus roseus</name>
    <dbReference type="NCBI Taxonomy" id="2598579"/>
    <lineage>
        <taxon>Bacteria</taxon>
        <taxon>Pseudomonadati</taxon>
        <taxon>Planctomycetota</taxon>
        <taxon>Planctomycetia</taxon>
        <taxon>Gemmatales</taxon>
        <taxon>Gemmataceae</taxon>
        <taxon>Limnoglobus</taxon>
    </lineage>
</organism>
<evidence type="ECO:0000313" key="1">
    <source>
        <dbReference type="EMBL" id="QEL15874.1"/>
    </source>
</evidence>
<sequence>MSRRKRVGLLLAGVVCLTAYAGSYYGLSRRGYEFESMSETFYYSPPRDTTAWRVKHVGCVFLFAPANTVDQWLFLGRPPADVPGSPF</sequence>
<reference evidence="2" key="1">
    <citation type="submission" date="2019-08" db="EMBL/GenBank/DDBJ databases">
        <title>Limnoglobus roseus gen. nov., sp. nov., a novel freshwater planctomycete with a giant genome from the family Gemmataceae.</title>
        <authorList>
            <person name="Kulichevskaya I.S."/>
            <person name="Naumoff D.G."/>
            <person name="Miroshnikov K."/>
            <person name="Ivanova A."/>
            <person name="Philippov D.A."/>
            <person name="Hakobyan A."/>
            <person name="Rijpstra I.C."/>
            <person name="Sinninghe Damste J.S."/>
            <person name="Liesack W."/>
            <person name="Dedysh S.N."/>
        </authorList>
    </citation>
    <scope>NUCLEOTIDE SEQUENCE [LARGE SCALE GENOMIC DNA]</scope>
    <source>
        <strain evidence="2">PX52</strain>
    </source>
</reference>
<name>A0A5C1AFF5_9BACT</name>
<keyword evidence="2" id="KW-1185">Reference proteome</keyword>
<dbReference type="Proteomes" id="UP000324974">
    <property type="component" value="Chromosome"/>
</dbReference>
<proteinExistence type="predicted"/>
<protein>
    <submittedName>
        <fullName evidence="1">Uncharacterized protein</fullName>
    </submittedName>
</protein>